<keyword evidence="3" id="KW-1185">Reference proteome</keyword>
<dbReference type="EMBL" id="CT868492">
    <property type="protein sequence ID" value="CAK84031.1"/>
    <property type="molecule type" value="Genomic_DNA"/>
</dbReference>
<feature type="domain" description="H-type lectin" evidence="1">
    <location>
        <begin position="41"/>
        <end position="104"/>
    </location>
</feature>
<dbReference type="Pfam" id="PF09458">
    <property type="entry name" value="H_lectin"/>
    <property type="match status" value="1"/>
</dbReference>
<accession>A0DLW4</accession>
<dbReference type="GO" id="GO:0007155">
    <property type="term" value="P:cell adhesion"/>
    <property type="evidence" value="ECO:0007669"/>
    <property type="project" value="InterPro"/>
</dbReference>
<dbReference type="KEGG" id="ptm:GSPATT00039664001"/>
<protein>
    <recommendedName>
        <fullName evidence="1">H-type lectin domain-containing protein</fullName>
    </recommendedName>
</protein>
<evidence type="ECO:0000313" key="2">
    <source>
        <dbReference type="EMBL" id="CAK84031.1"/>
    </source>
</evidence>
<dbReference type="SUPFAM" id="SSF141086">
    <property type="entry name" value="Agglutinin HPA-like"/>
    <property type="match status" value="1"/>
</dbReference>
<dbReference type="Gene3D" id="2.60.40.2080">
    <property type="match status" value="1"/>
</dbReference>
<evidence type="ECO:0000259" key="1">
    <source>
        <dbReference type="Pfam" id="PF09458"/>
    </source>
</evidence>
<dbReference type="InParanoid" id="A0DLW4"/>
<dbReference type="OrthoDB" id="307628at2759"/>
<dbReference type="Proteomes" id="UP000000600">
    <property type="component" value="Unassembled WGS sequence"/>
</dbReference>
<proteinExistence type="predicted"/>
<evidence type="ECO:0000313" key="3">
    <source>
        <dbReference type="Proteomes" id="UP000000600"/>
    </source>
</evidence>
<dbReference type="GeneID" id="5037213"/>
<dbReference type="RefSeq" id="XP_001451428.1">
    <property type="nucleotide sequence ID" value="XM_001451391.1"/>
</dbReference>
<dbReference type="GO" id="GO:0030246">
    <property type="term" value="F:carbohydrate binding"/>
    <property type="evidence" value="ECO:0007669"/>
    <property type="project" value="InterPro"/>
</dbReference>
<reference evidence="2 3" key="1">
    <citation type="journal article" date="2006" name="Nature">
        <title>Global trends of whole-genome duplications revealed by the ciliate Paramecium tetraurelia.</title>
        <authorList>
            <consortium name="Genoscope"/>
            <person name="Aury J.-M."/>
            <person name="Jaillon O."/>
            <person name="Duret L."/>
            <person name="Noel B."/>
            <person name="Jubin C."/>
            <person name="Porcel B.M."/>
            <person name="Segurens B."/>
            <person name="Daubin V."/>
            <person name="Anthouard V."/>
            <person name="Aiach N."/>
            <person name="Arnaiz O."/>
            <person name="Billaut A."/>
            <person name="Beisson J."/>
            <person name="Blanc I."/>
            <person name="Bouhouche K."/>
            <person name="Camara F."/>
            <person name="Duharcourt S."/>
            <person name="Guigo R."/>
            <person name="Gogendeau D."/>
            <person name="Katinka M."/>
            <person name="Keller A.-M."/>
            <person name="Kissmehl R."/>
            <person name="Klotz C."/>
            <person name="Koll F."/>
            <person name="Le Moue A."/>
            <person name="Lepere C."/>
            <person name="Malinsky S."/>
            <person name="Nowacki M."/>
            <person name="Nowak J.K."/>
            <person name="Plattner H."/>
            <person name="Poulain J."/>
            <person name="Ruiz F."/>
            <person name="Serrano V."/>
            <person name="Zagulski M."/>
            <person name="Dessen P."/>
            <person name="Betermier M."/>
            <person name="Weissenbach J."/>
            <person name="Scarpelli C."/>
            <person name="Schachter V."/>
            <person name="Sperling L."/>
            <person name="Meyer E."/>
            <person name="Cohen J."/>
            <person name="Wincker P."/>
        </authorList>
    </citation>
    <scope>NUCLEOTIDE SEQUENCE [LARGE SCALE GENOMIC DNA]</scope>
    <source>
        <strain evidence="2 3">Stock d4-2</strain>
    </source>
</reference>
<name>A0DLW4_PARTE</name>
<dbReference type="InterPro" id="IPR019019">
    <property type="entry name" value="H-type_lectin_domain"/>
</dbReference>
<dbReference type="OMA" id="TECQISQ"/>
<dbReference type="InterPro" id="IPR037221">
    <property type="entry name" value="H-type_lectin_dom_sf"/>
</dbReference>
<dbReference type="HOGENOM" id="CLU_056103_0_0_1"/>
<sequence length="423" mass="48911">MIFFTFFLISYGFITYDEGKFRAFQIVTGVFLCFDNKERSRDITFRDSFENIPQIILIPELFDIPGTKVDYNLEITQITLTKFTLRIKCFGGVVQGVHYKWLAIDDARVQVINKFNIRSFEQITLDHPNPNALKCLISVIAFSFTGAVNFEVKVSELNTKSLTIQITGPQNQLQYLTSLSYQIVLGINEIFEQYQQQAISLPYISPQFTLIQWSWFLLPFQGFQLNGINATLFKKEYALGSNSLAYQFNGGNFQSDQTTCCCLQTSKHIPQWMKFYDITDATFLEIGSVLIKQFFDSKVDYIQSFKVIIEGDYQIATDLGKTRLIIDETDTQPILNVRAKCTNQETLKINLNFQNPNENSITNPILHNCQDSYQEIIISFSLIPTQVAYQDLIVDIQETECQISQVLFNQRQIRRLLFFIQKQ</sequence>
<organism evidence="2 3">
    <name type="scientific">Paramecium tetraurelia</name>
    <dbReference type="NCBI Taxonomy" id="5888"/>
    <lineage>
        <taxon>Eukaryota</taxon>
        <taxon>Sar</taxon>
        <taxon>Alveolata</taxon>
        <taxon>Ciliophora</taxon>
        <taxon>Intramacronucleata</taxon>
        <taxon>Oligohymenophorea</taxon>
        <taxon>Peniculida</taxon>
        <taxon>Parameciidae</taxon>
        <taxon>Paramecium</taxon>
    </lineage>
</organism>
<dbReference type="AlphaFoldDB" id="A0DLW4"/>
<gene>
    <name evidence="2" type="ORF">GSPATT00039664001</name>
</gene>